<dbReference type="PANTHER" id="PTHR13195">
    <property type="entry name" value="PSEUDOURIDINE SYNTHASE-RELATED"/>
    <property type="match status" value="1"/>
</dbReference>
<reference evidence="1 2" key="1">
    <citation type="journal article" date="2007" name="Nature">
        <title>Evolution of genes and genomes on the Drosophila phylogeny.</title>
        <authorList>
            <consortium name="Drosophila 12 Genomes Consortium"/>
            <person name="Clark A.G."/>
            <person name="Eisen M.B."/>
            <person name="Smith D.R."/>
            <person name="Bergman C.M."/>
            <person name="Oliver B."/>
            <person name="Markow T.A."/>
            <person name="Kaufman T.C."/>
            <person name="Kellis M."/>
            <person name="Gelbart W."/>
            <person name="Iyer V.N."/>
            <person name="Pollard D.A."/>
            <person name="Sackton T.B."/>
            <person name="Larracuente A.M."/>
            <person name="Singh N.D."/>
            <person name="Abad J.P."/>
            <person name="Abt D.N."/>
            <person name="Adryan B."/>
            <person name="Aguade M."/>
            <person name="Akashi H."/>
            <person name="Anderson W.W."/>
            <person name="Aquadro C.F."/>
            <person name="Ardell D.H."/>
            <person name="Arguello R."/>
            <person name="Artieri C.G."/>
            <person name="Barbash D.A."/>
            <person name="Barker D."/>
            <person name="Barsanti P."/>
            <person name="Batterham P."/>
            <person name="Batzoglou S."/>
            <person name="Begun D."/>
            <person name="Bhutkar A."/>
            <person name="Blanco E."/>
            <person name="Bosak S.A."/>
            <person name="Bradley R.K."/>
            <person name="Brand A.D."/>
            <person name="Brent M.R."/>
            <person name="Brooks A.N."/>
            <person name="Brown R.H."/>
            <person name="Butlin R.K."/>
            <person name="Caggese C."/>
            <person name="Calvi B.R."/>
            <person name="Bernardo de Carvalho A."/>
            <person name="Caspi A."/>
            <person name="Castrezana S."/>
            <person name="Celniker S.E."/>
            <person name="Chang J.L."/>
            <person name="Chapple C."/>
            <person name="Chatterji S."/>
            <person name="Chinwalla A."/>
            <person name="Civetta A."/>
            <person name="Clifton S.W."/>
            <person name="Comeron J.M."/>
            <person name="Costello J.C."/>
            <person name="Coyne J.A."/>
            <person name="Daub J."/>
            <person name="David R.G."/>
            <person name="Delcher A.L."/>
            <person name="Delehaunty K."/>
            <person name="Do C.B."/>
            <person name="Ebling H."/>
            <person name="Edwards K."/>
            <person name="Eickbush T."/>
            <person name="Evans J.D."/>
            <person name="Filipski A."/>
            <person name="Findeiss S."/>
            <person name="Freyhult E."/>
            <person name="Fulton L."/>
            <person name="Fulton R."/>
            <person name="Garcia A.C."/>
            <person name="Gardiner A."/>
            <person name="Garfield D.A."/>
            <person name="Garvin B.E."/>
            <person name="Gibson G."/>
            <person name="Gilbert D."/>
            <person name="Gnerre S."/>
            <person name="Godfrey J."/>
            <person name="Good R."/>
            <person name="Gotea V."/>
            <person name="Gravely B."/>
            <person name="Greenberg A.J."/>
            <person name="Griffiths-Jones S."/>
            <person name="Gross S."/>
            <person name="Guigo R."/>
            <person name="Gustafson E.A."/>
            <person name="Haerty W."/>
            <person name="Hahn M.W."/>
            <person name="Halligan D.L."/>
            <person name="Halpern A.L."/>
            <person name="Halter G.M."/>
            <person name="Han M.V."/>
            <person name="Heger A."/>
            <person name="Hillier L."/>
            <person name="Hinrichs A.S."/>
            <person name="Holmes I."/>
            <person name="Hoskins R.A."/>
            <person name="Hubisz M.J."/>
            <person name="Hultmark D."/>
            <person name="Huntley M.A."/>
            <person name="Jaffe D.B."/>
            <person name="Jagadeeshan S."/>
            <person name="Jeck W.R."/>
            <person name="Johnson J."/>
            <person name="Jones C.D."/>
            <person name="Jordan W.C."/>
            <person name="Karpen G.H."/>
            <person name="Kataoka E."/>
            <person name="Keightley P.D."/>
            <person name="Kheradpour P."/>
            <person name="Kirkness E.F."/>
            <person name="Koerich L.B."/>
            <person name="Kristiansen K."/>
            <person name="Kudrna D."/>
            <person name="Kulathinal R.J."/>
            <person name="Kumar S."/>
            <person name="Kwok R."/>
            <person name="Lander E."/>
            <person name="Langley C.H."/>
            <person name="Lapoint R."/>
            <person name="Lazzaro B.P."/>
            <person name="Lee S.J."/>
            <person name="Levesque L."/>
            <person name="Li R."/>
            <person name="Lin C.F."/>
            <person name="Lin M.F."/>
            <person name="Lindblad-Toh K."/>
            <person name="Llopart A."/>
            <person name="Long M."/>
            <person name="Low L."/>
            <person name="Lozovsky E."/>
            <person name="Lu J."/>
            <person name="Luo M."/>
            <person name="Machado C.A."/>
            <person name="Makalowski W."/>
            <person name="Marzo M."/>
            <person name="Matsuda M."/>
            <person name="Matzkin L."/>
            <person name="McAllister B."/>
            <person name="McBride C.S."/>
            <person name="McKernan B."/>
            <person name="McKernan K."/>
            <person name="Mendez-Lago M."/>
            <person name="Minx P."/>
            <person name="Mollenhauer M.U."/>
            <person name="Montooth K."/>
            <person name="Mount S.M."/>
            <person name="Mu X."/>
            <person name="Myers E."/>
            <person name="Negre B."/>
            <person name="Newfeld S."/>
            <person name="Nielsen R."/>
            <person name="Noor M.A."/>
            <person name="O'Grady P."/>
            <person name="Pachter L."/>
            <person name="Papaceit M."/>
            <person name="Parisi M.J."/>
            <person name="Parisi M."/>
            <person name="Parts L."/>
            <person name="Pedersen J.S."/>
            <person name="Pesole G."/>
            <person name="Phillippy A.M."/>
            <person name="Ponting C.P."/>
            <person name="Pop M."/>
            <person name="Porcelli D."/>
            <person name="Powell J.R."/>
            <person name="Prohaska S."/>
            <person name="Pruitt K."/>
            <person name="Puig M."/>
            <person name="Quesneville H."/>
            <person name="Ram K.R."/>
            <person name="Rand D."/>
            <person name="Rasmussen M.D."/>
            <person name="Reed L.K."/>
            <person name="Reenan R."/>
            <person name="Reily A."/>
            <person name="Remington K.A."/>
            <person name="Rieger T.T."/>
            <person name="Ritchie M.G."/>
            <person name="Robin C."/>
            <person name="Rogers Y.H."/>
            <person name="Rohde C."/>
            <person name="Rozas J."/>
            <person name="Rubenfield M.J."/>
            <person name="Ruiz A."/>
            <person name="Russo S."/>
            <person name="Salzberg S.L."/>
            <person name="Sanchez-Gracia A."/>
            <person name="Saranga D.J."/>
            <person name="Sato H."/>
            <person name="Schaeffer S.W."/>
            <person name="Schatz M.C."/>
            <person name="Schlenke T."/>
            <person name="Schwartz R."/>
            <person name="Segarra C."/>
            <person name="Singh R.S."/>
            <person name="Sirot L."/>
            <person name="Sirota M."/>
            <person name="Sisneros N.B."/>
            <person name="Smith C.D."/>
            <person name="Smith T.F."/>
            <person name="Spieth J."/>
            <person name="Stage D.E."/>
            <person name="Stark A."/>
            <person name="Stephan W."/>
            <person name="Strausberg R.L."/>
            <person name="Strempel S."/>
            <person name="Sturgill D."/>
            <person name="Sutton G."/>
            <person name="Sutton G.G."/>
            <person name="Tao W."/>
            <person name="Teichmann S."/>
            <person name="Tobari Y.N."/>
            <person name="Tomimura Y."/>
            <person name="Tsolas J.M."/>
            <person name="Valente V.L."/>
            <person name="Venter E."/>
            <person name="Venter J.C."/>
            <person name="Vicario S."/>
            <person name="Vieira F.G."/>
            <person name="Vilella A.J."/>
            <person name="Villasante A."/>
            <person name="Walenz B."/>
            <person name="Wang J."/>
            <person name="Wasserman M."/>
            <person name="Watts T."/>
            <person name="Wilson D."/>
            <person name="Wilson R.K."/>
            <person name="Wing R.A."/>
            <person name="Wolfner M.F."/>
            <person name="Wong A."/>
            <person name="Wong G.K."/>
            <person name="Wu C.I."/>
            <person name="Wu G."/>
            <person name="Yamamoto D."/>
            <person name="Yang H.P."/>
            <person name="Yang S.P."/>
            <person name="Yorke J.A."/>
            <person name="Yoshida K."/>
            <person name="Zdobnov E."/>
            <person name="Zhang P."/>
            <person name="Zhang Y."/>
            <person name="Zimin A.V."/>
            <person name="Baldwin J."/>
            <person name="Abdouelleil A."/>
            <person name="Abdulkadir J."/>
            <person name="Abebe A."/>
            <person name="Abera B."/>
            <person name="Abreu J."/>
            <person name="Acer S.C."/>
            <person name="Aftuck L."/>
            <person name="Alexander A."/>
            <person name="An P."/>
            <person name="Anderson E."/>
            <person name="Anderson S."/>
            <person name="Arachi H."/>
            <person name="Azer M."/>
            <person name="Bachantsang P."/>
            <person name="Barry A."/>
            <person name="Bayul T."/>
            <person name="Berlin A."/>
            <person name="Bessette D."/>
            <person name="Bloom T."/>
            <person name="Blye J."/>
            <person name="Boguslavskiy L."/>
            <person name="Bonnet C."/>
            <person name="Boukhgalter B."/>
            <person name="Bourzgui I."/>
            <person name="Brown A."/>
            <person name="Cahill P."/>
            <person name="Channer S."/>
            <person name="Cheshatsang Y."/>
            <person name="Chuda L."/>
            <person name="Citroen M."/>
            <person name="Collymore A."/>
            <person name="Cooke P."/>
            <person name="Costello M."/>
            <person name="D'Aco K."/>
            <person name="Daza R."/>
            <person name="De Haan G."/>
            <person name="DeGray S."/>
            <person name="DeMaso C."/>
            <person name="Dhargay N."/>
            <person name="Dooley K."/>
            <person name="Dooley E."/>
            <person name="Doricent M."/>
            <person name="Dorje P."/>
            <person name="Dorjee K."/>
            <person name="Dupes A."/>
            <person name="Elong R."/>
            <person name="Falk J."/>
            <person name="Farina A."/>
            <person name="Faro S."/>
            <person name="Ferguson D."/>
            <person name="Fisher S."/>
            <person name="Foley C.D."/>
            <person name="Franke A."/>
            <person name="Friedrich D."/>
            <person name="Gadbois L."/>
            <person name="Gearin G."/>
            <person name="Gearin C.R."/>
            <person name="Giannoukos G."/>
            <person name="Goode T."/>
            <person name="Graham J."/>
            <person name="Grandbois E."/>
            <person name="Grewal S."/>
            <person name="Gyaltsen K."/>
            <person name="Hafez N."/>
            <person name="Hagos B."/>
            <person name="Hall J."/>
            <person name="Henson C."/>
            <person name="Hollinger A."/>
            <person name="Honan T."/>
            <person name="Huard M.D."/>
            <person name="Hughes L."/>
            <person name="Hurhula B."/>
            <person name="Husby M.E."/>
            <person name="Kamat A."/>
            <person name="Kanga B."/>
            <person name="Kashin S."/>
            <person name="Khazanovich D."/>
            <person name="Kisner P."/>
            <person name="Lance K."/>
            <person name="Lara M."/>
            <person name="Lee W."/>
            <person name="Lennon N."/>
            <person name="Letendre F."/>
            <person name="LeVine R."/>
            <person name="Lipovsky A."/>
            <person name="Liu X."/>
            <person name="Liu J."/>
            <person name="Liu S."/>
            <person name="Lokyitsang T."/>
            <person name="Lokyitsang Y."/>
            <person name="Lubonja R."/>
            <person name="Lui A."/>
            <person name="MacDonald P."/>
            <person name="Magnisalis V."/>
            <person name="Maru K."/>
            <person name="Matthews C."/>
            <person name="McCusker W."/>
            <person name="McDonough S."/>
            <person name="Mehta T."/>
            <person name="Meldrim J."/>
            <person name="Meneus L."/>
            <person name="Mihai O."/>
            <person name="Mihalev A."/>
            <person name="Mihova T."/>
            <person name="Mittelman R."/>
            <person name="Mlenga V."/>
            <person name="Montmayeur A."/>
            <person name="Mulrain L."/>
            <person name="Navidi A."/>
            <person name="Naylor J."/>
            <person name="Negash T."/>
            <person name="Nguyen T."/>
            <person name="Nguyen N."/>
            <person name="Nicol R."/>
            <person name="Norbu C."/>
            <person name="Norbu N."/>
            <person name="Novod N."/>
            <person name="O'Neill B."/>
            <person name="Osman S."/>
            <person name="Markiewicz E."/>
            <person name="Oyono O.L."/>
            <person name="Patti C."/>
            <person name="Phunkhang P."/>
            <person name="Pierre F."/>
            <person name="Priest M."/>
            <person name="Raghuraman S."/>
            <person name="Rege F."/>
            <person name="Reyes R."/>
            <person name="Rise C."/>
            <person name="Rogov P."/>
            <person name="Ross K."/>
            <person name="Ryan E."/>
            <person name="Settipalli S."/>
            <person name="Shea T."/>
            <person name="Sherpa N."/>
            <person name="Shi L."/>
            <person name="Shih D."/>
            <person name="Sparrow T."/>
            <person name="Spaulding J."/>
            <person name="Stalker J."/>
            <person name="Stange-Thomann N."/>
            <person name="Stavropoulos S."/>
            <person name="Stone C."/>
            <person name="Strader C."/>
            <person name="Tesfaye S."/>
            <person name="Thomson T."/>
            <person name="Thoulutsang Y."/>
            <person name="Thoulutsang D."/>
            <person name="Topham K."/>
            <person name="Topping I."/>
            <person name="Tsamla T."/>
            <person name="Vassiliev H."/>
            <person name="Vo A."/>
            <person name="Wangchuk T."/>
            <person name="Wangdi T."/>
            <person name="Weiand M."/>
            <person name="Wilkinson J."/>
            <person name="Wilson A."/>
            <person name="Yadav S."/>
            <person name="Young G."/>
            <person name="Yu Q."/>
            <person name="Zembek L."/>
            <person name="Zhong D."/>
            <person name="Zimmer A."/>
            <person name="Zwirko Z."/>
            <person name="Jaffe D.B."/>
            <person name="Alvarez P."/>
            <person name="Brockman W."/>
            <person name="Butler J."/>
            <person name="Chin C."/>
            <person name="Gnerre S."/>
            <person name="Grabherr M."/>
            <person name="Kleber M."/>
            <person name="Mauceli E."/>
            <person name="MacCallum I."/>
        </authorList>
    </citation>
    <scope>NUCLEOTIDE SEQUENCE [LARGE SCALE GENOMIC DNA]</scope>
    <source>
        <strain evidence="2">Tucson 14030-0811.24</strain>
    </source>
</reference>
<evidence type="ECO:0000313" key="1">
    <source>
        <dbReference type="EMBL" id="EDW74587.1"/>
    </source>
</evidence>
<protein>
    <submittedName>
        <fullName evidence="1">GK21329</fullName>
    </submittedName>
</protein>
<evidence type="ECO:0000313" key="2">
    <source>
        <dbReference type="Proteomes" id="UP000007798"/>
    </source>
</evidence>
<dbReference type="eggNOG" id="KOG2559">
    <property type="taxonomic scope" value="Eukaryota"/>
</dbReference>
<dbReference type="STRING" id="7260.B4MR48"/>
<dbReference type="OrthoDB" id="6502088at2759"/>
<gene>
    <name evidence="1" type="primary">Dwil\GK21329</name>
    <name evidence="1" type="ORF">Dwil_GK21329</name>
</gene>
<dbReference type="HOGENOM" id="CLU_2852120_0_0_1"/>
<dbReference type="GO" id="GO:0009982">
    <property type="term" value="F:pseudouridine synthase activity"/>
    <property type="evidence" value="ECO:0007669"/>
    <property type="project" value="InterPro"/>
</dbReference>
<proteinExistence type="predicted"/>
<keyword evidence="2" id="KW-1185">Reference proteome</keyword>
<dbReference type="InParanoid" id="B4MR48"/>
<dbReference type="AlphaFoldDB" id="B4MR48"/>
<dbReference type="InterPro" id="IPR039048">
    <property type="entry name" value="Trub2"/>
</dbReference>
<accession>B4MR48</accession>
<dbReference type="GO" id="GO:0001522">
    <property type="term" value="P:pseudouridine synthesis"/>
    <property type="evidence" value="ECO:0007669"/>
    <property type="project" value="InterPro"/>
</dbReference>
<dbReference type="Proteomes" id="UP000007798">
    <property type="component" value="Unassembled WGS sequence"/>
</dbReference>
<name>B4MR48_DROWI</name>
<sequence>MALELRTVAHCVQLRCIRHSHFEVGESLLRHGWHLPGIMKNLRQQKEILKSHPEMLKEERIELHG</sequence>
<organism evidence="2">
    <name type="scientific">Drosophila willistoni</name>
    <name type="common">Fruit fly</name>
    <dbReference type="NCBI Taxonomy" id="7260"/>
    <lineage>
        <taxon>Eukaryota</taxon>
        <taxon>Metazoa</taxon>
        <taxon>Ecdysozoa</taxon>
        <taxon>Arthropoda</taxon>
        <taxon>Hexapoda</taxon>
        <taxon>Insecta</taxon>
        <taxon>Pterygota</taxon>
        <taxon>Neoptera</taxon>
        <taxon>Endopterygota</taxon>
        <taxon>Diptera</taxon>
        <taxon>Brachycera</taxon>
        <taxon>Muscomorpha</taxon>
        <taxon>Ephydroidea</taxon>
        <taxon>Drosophilidae</taxon>
        <taxon>Drosophila</taxon>
        <taxon>Sophophora</taxon>
    </lineage>
</organism>
<dbReference type="PANTHER" id="PTHR13195:SF0">
    <property type="entry name" value="PSEUDOURIDYLATE SYNTHASE TRUB2, MITOCHONDRIAL"/>
    <property type="match status" value="1"/>
</dbReference>
<dbReference type="EMBL" id="CH963849">
    <property type="protein sequence ID" value="EDW74587.1"/>
    <property type="molecule type" value="Genomic_DNA"/>
</dbReference>